<organism evidence="2 3">
    <name type="scientific">Rhodococcus tukisamuensis</name>
    <dbReference type="NCBI Taxonomy" id="168276"/>
    <lineage>
        <taxon>Bacteria</taxon>
        <taxon>Bacillati</taxon>
        <taxon>Actinomycetota</taxon>
        <taxon>Actinomycetes</taxon>
        <taxon>Mycobacteriales</taxon>
        <taxon>Nocardiaceae</taxon>
        <taxon>Rhodococcus</taxon>
    </lineage>
</organism>
<sequence>MSYPVGRRSLLSRAVAAPTAYWLTGCVLGYYASERMSWVSGESYWTNALKWHNLPFFTVLAAVCVLAEILYRAGDLRTLRSVGLIPFIVIQLRFALWLLYYAGAWILWCGTFSAIALGVAAAKFAGERSSTGRAVA</sequence>
<keyword evidence="1" id="KW-1133">Transmembrane helix</keyword>
<protein>
    <submittedName>
        <fullName evidence="2">Uncharacterized protein</fullName>
    </submittedName>
</protein>
<keyword evidence="1" id="KW-0472">Membrane</keyword>
<gene>
    <name evidence="2" type="ORF">SAMN05444580_10270</name>
</gene>
<dbReference type="EMBL" id="FNAB01000002">
    <property type="protein sequence ID" value="SDC91768.1"/>
    <property type="molecule type" value="Genomic_DNA"/>
</dbReference>
<accession>A0A1G6QHI5</accession>
<keyword evidence="3" id="KW-1185">Reference proteome</keyword>
<keyword evidence="1" id="KW-0812">Transmembrane</keyword>
<dbReference type="AlphaFoldDB" id="A0A1G6QHI5"/>
<dbReference type="Proteomes" id="UP000199417">
    <property type="component" value="Unassembled WGS sequence"/>
</dbReference>
<name>A0A1G6QHI5_9NOCA</name>
<feature type="transmembrane region" description="Helical" evidence="1">
    <location>
        <begin position="78"/>
        <end position="99"/>
    </location>
</feature>
<evidence type="ECO:0000313" key="2">
    <source>
        <dbReference type="EMBL" id="SDC91768.1"/>
    </source>
</evidence>
<feature type="transmembrane region" description="Helical" evidence="1">
    <location>
        <begin position="52"/>
        <end position="71"/>
    </location>
</feature>
<reference evidence="2 3" key="1">
    <citation type="submission" date="2016-10" db="EMBL/GenBank/DDBJ databases">
        <authorList>
            <person name="de Groot N.N."/>
        </authorList>
    </citation>
    <scope>NUCLEOTIDE SEQUENCE [LARGE SCALE GENOMIC DNA]</scope>
    <source>
        <strain evidence="2 3">JCM 11308</strain>
    </source>
</reference>
<dbReference type="STRING" id="168276.SAMN05444580_10270"/>
<feature type="transmembrane region" description="Helical" evidence="1">
    <location>
        <begin position="12"/>
        <end position="32"/>
    </location>
</feature>
<evidence type="ECO:0000313" key="3">
    <source>
        <dbReference type="Proteomes" id="UP000199417"/>
    </source>
</evidence>
<dbReference type="PROSITE" id="PS51257">
    <property type="entry name" value="PROKAR_LIPOPROTEIN"/>
    <property type="match status" value="1"/>
</dbReference>
<proteinExistence type="predicted"/>
<evidence type="ECO:0000256" key="1">
    <source>
        <dbReference type="SAM" id="Phobius"/>
    </source>
</evidence>
<feature type="transmembrane region" description="Helical" evidence="1">
    <location>
        <begin position="105"/>
        <end position="125"/>
    </location>
</feature>